<dbReference type="Proteomes" id="UP000012046">
    <property type="component" value="Unassembled WGS sequence"/>
</dbReference>
<dbReference type="RefSeq" id="WP_008950658.1">
    <property type="nucleotide sequence ID" value="NZ_AHTH01000026.1"/>
</dbReference>
<evidence type="ECO:0000313" key="3">
    <source>
        <dbReference type="Proteomes" id="UP000012046"/>
    </source>
</evidence>
<gene>
    <name evidence="2" type="ORF">AJE_09374</name>
</gene>
<feature type="signal peptide" evidence="1">
    <location>
        <begin position="1"/>
        <end position="23"/>
    </location>
</feature>
<keyword evidence="3" id="KW-1185">Reference proteome</keyword>
<name>H3ZEU0_9ALTE</name>
<sequence>MNRRAIAIFGYLLLLQGGGGANASSDKTDLTNLVSGLYKKYAWVVLFSPSPLTDAAPLTHASRKELEEFFVPDLAKAIWNDTQCKVKRGDTGVLDFDILFDSQDPSASGLTVQTGGEESEAVVCFEVYSGDRKCLLYIGKPINGAFLIYDIRYPEQPSLRQLLGLVNE</sequence>
<comment type="caution">
    <text evidence="2">The sequence shown here is derived from an EMBL/GenBank/DDBJ whole genome shotgun (WGS) entry which is preliminary data.</text>
</comment>
<evidence type="ECO:0000313" key="2">
    <source>
        <dbReference type="EMBL" id="EHR40892.1"/>
    </source>
</evidence>
<feature type="chain" id="PRO_5003592285" description="DUF3828 domain-containing protein" evidence="1">
    <location>
        <begin position="24"/>
        <end position="168"/>
    </location>
</feature>
<proteinExistence type="predicted"/>
<protein>
    <recommendedName>
        <fullName evidence="4">DUF3828 domain-containing protein</fullName>
    </recommendedName>
</protein>
<evidence type="ECO:0000256" key="1">
    <source>
        <dbReference type="SAM" id="SignalP"/>
    </source>
</evidence>
<evidence type="ECO:0008006" key="4">
    <source>
        <dbReference type="Google" id="ProtNLM"/>
    </source>
</evidence>
<dbReference type="EMBL" id="AHTH01000026">
    <property type="protein sequence ID" value="EHR40892.1"/>
    <property type="molecule type" value="Genomic_DNA"/>
</dbReference>
<organism evidence="2 3">
    <name type="scientific">Alishewanella jeotgali KCTC 22429</name>
    <dbReference type="NCBI Taxonomy" id="1129374"/>
    <lineage>
        <taxon>Bacteria</taxon>
        <taxon>Pseudomonadati</taxon>
        <taxon>Pseudomonadota</taxon>
        <taxon>Gammaproteobacteria</taxon>
        <taxon>Alteromonadales</taxon>
        <taxon>Alteromonadaceae</taxon>
        <taxon>Alishewanella</taxon>
    </lineage>
</organism>
<dbReference type="AlphaFoldDB" id="H3ZEU0"/>
<accession>H3ZEU0</accession>
<reference evidence="2 3" key="1">
    <citation type="journal article" date="2012" name="J. Bacteriol.">
        <title>Genome Sequence of Extracellular-Protease-Producing Alishewanella jeotgali Isolated from Traditional Korean Fermented Seafood.</title>
        <authorList>
            <person name="Jung J."/>
            <person name="Chun J."/>
            <person name="Park W."/>
        </authorList>
    </citation>
    <scope>NUCLEOTIDE SEQUENCE [LARGE SCALE GENOMIC DNA]</scope>
    <source>
        <strain evidence="2 3">KCTC 22429</strain>
    </source>
</reference>
<dbReference type="eggNOG" id="ENOG50339YC">
    <property type="taxonomic scope" value="Bacteria"/>
</dbReference>
<keyword evidence="1" id="KW-0732">Signal</keyword>